<feature type="region of interest" description="Disordered" evidence="1">
    <location>
        <begin position="1"/>
        <end position="26"/>
    </location>
</feature>
<feature type="compositionally biased region" description="Basic and acidic residues" evidence="1">
    <location>
        <begin position="1"/>
        <end position="13"/>
    </location>
</feature>
<proteinExistence type="predicted"/>
<dbReference type="InterPro" id="IPR016566">
    <property type="entry name" value="UCP010219"/>
</dbReference>
<keyword evidence="2" id="KW-0812">Transmembrane</keyword>
<dbReference type="OrthoDB" id="5244221at2"/>
<dbReference type="Pfam" id="PF11361">
    <property type="entry name" value="DUF3159"/>
    <property type="match status" value="1"/>
</dbReference>
<keyword evidence="4" id="KW-1185">Reference proteome</keyword>
<feature type="transmembrane region" description="Helical" evidence="2">
    <location>
        <begin position="214"/>
        <end position="241"/>
    </location>
</feature>
<comment type="caution">
    <text evidence="3">The sequence shown here is derived from an EMBL/GenBank/DDBJ whole genome shotgun (WGS) entry which is preliminary data.</text>
</comment>
<feature type="transmembrane region" description="Helical" evidence="2">
    <location>
        <begin position="144"/>
        <end position="168"/>
    </location>
</feature>
<evidence type="ECO:0000256" key="2">
    <source>
        <dbReference type="SAM" id="Phobius"/>
    </source>
</evidence>
<feature type="transmembrane region" description="Helical" evidence="2">
    <location>
        <begin position="184"/>
        <end position="202"/>
    </location>
</feature>
<sequence>MVDRSEEQPREETPLTPPPAEPSASSVLGQAFGAAAKRAGLDPSQSTSTGAAVWSAIGGVRGIVESVLPLVVFLVSLTIWPDNNLIAVIASVAAAGVFTVARLAQKQAPSAALGGLVAVGVAGALVLFTGRAEDNFIPGFVTNVLYGSAFLVSAVAGWSIIGLAVGFLMDDGIAWRKDRRKRRVFFWLAIMWAALFFLRLAVQFPMWLAGGDDIVQVLGTVKLVMGIPLFAPLVAVTWLAARAAYGDRK</sequence>
<accession>A0A367Y7C6</accession>
<keyword evidence="2" id="KW-1133">Transmembrane helix</keyword>
<evidence type="ECO:0000256" key="1">
    <source>
        <dbReference type="SAM" id="MobiDB-lite"/>
    </source>
</evidence>
<feature type="transmembrane region" description="Helical" evidence="2">
    <location>
        <begin position="62"/>
        <end position="80"/>
    </location>
</feature>
<reference evidence="3 4" key="1">
    <citation type="submission" date="2018-07" db="EMBL/GenBank/DDBJ databases">
        <title>Microbacterium endoborsara sp. nov., a novel actinobacterium isolated from Borszczowia aralocaspica.</title>
        <authorList>
            <person name="An D."/>
        </authorList>
    </citation>
    <scope>NUCLEOTIDE SEQUENCE [LARGE SCALE GENOMIC DNA]</scope>
    <source>
        <strain evidence="3 4">C1.15228</strain>
    </source>
</reference>
<feature type="transmembrane region" description="Helical" evidence="2">
    <location>
        <begin position="111"/>
        <end position="132"/>
    </location>
</feature>
<organism evidence="3 4">
    <name type="scientific">Microbacterium sorbitolivorans</name>
    <dbReference type="NCBI Taxonomy" id="1867410"/>
    <lineage>
        <taxon>Bacteria</taxon>
        <taxon>Bacillati</taxon>
        <taxon>Actinomycetota</taxon>
        <taxon>Actinomycetes</taxon>
        <taxon>Micrococcales</taxon>
        <taxon>Microbacteriaceae</taxon>
        <taxon>Microbacterium</taxon>
    </lineage>
</organism>
<dbReference type="Proteomes" id="UP000253508">
    <property type="component" value="Unassembled WGS sequence"/>
</dbReference>
<evidence type="ECO:0000313" key="3">
    <source>
        <dbReference type="EMBL" id="RCK61773.1"/>
    </source>
</evidence>
<evidence type="ECO:0000313" key="4">
    <source>
        <dbReference type="Proteomes" id="UP000253508"/>
    </source>
</evidence>
<dbReference type="RefSeq" id="WP_114116876.1">
    <property type="nucleotide sequence ID" value="NZ_BMHU01000001.1"/>
</dbReference>
<feature type="transmembrane region" description="Helical" evidence="2">
    <location>
        <begin position="86"/>
        <end position="104"/>
    </location>
</feature>
<dbReference type="EMBL" id="QORO01000001">
    <property type="protein sequence ID" value="RCK61773.1"/>
    <property type="molecule type" value="Genomic_DNA"/>
</dbReference>
<protein>
    <submittedName>
        <fullName evidence="3">DUF3159 domain-containing protein</fullName>
    </submittedName>
</protein>
<keyword evidence="2" id="KW-0472">Membrane</keyword>
<gene>
    <name evidence="3" type="ORF">DTO57_03920</name>
</gene>
<dbReference type="AlphaFoldDB" id="A0A367Y7C6"/>
<name>A0A367Y7C6_9MICO</name>